<comment type="caution">
    <text evidence="3">The sequence shown here is derived from an EMBL/GenBank/DDBJ whole genome shotgun (WGS) entry which is preliminary data.</text>
</comment>
<dbReference type="PANTHER" id="PTHR33744:SF1">
    <property type="entry name" value="DNA-BINDING TRANSCRIPTIONAL ACTIVATOR ADER"/>
    <property type="match status" value="1"/>
</dbReference>
<protein>
    <submittedName>
        <fullName evidence="3">Helix-turn-helix domain-containing protein</fullName>
    </submittedName>
</protein>
<accession>A0ABW2C7X5</accession>
<feature type="domain" description="PucR C-terminal helix-turn-helix" evidence="1">
    <location>
        <begin position="327"/>
        <end position="384"/>
    </location>
</feature>
<name>A0ABW2C7X5_9PSEU</name>
<sequence>MTTPSPSLPRDIATLLRPALSGLTATVTSEVRRGVPTFADEGYTGAVSDAAERAIRHFLDRIDDPSTETEPFVKYFHDLGVRDLHTERPIIEPLRAAYRLGARAAWRHAARLVHDSGVASSTLCQLGEAVFAYMDELSSLSFAGHTQSQVRHADSIERHRKELLAILVSAEHPVPATTIARLAQAARWQVPRRIAAIAIEPRSDTVAPPAHAFGNRVLADVNTASPFLLVGEDDLVVLNELTAAVPGTRAAIGPPVALRHAGESLRWARHTLRLVQCGILPNVEVTWFDRQLSTLWMLDDPMVVAEMVERALAPLNGINSRQRTKLSDTLLLALETGRDIGRMADVLGVHAQTVRYRLRQLDKLFGRQLAERETRFAIELALRAERTLRPVG</sequence>
<evidence type="ECO:0000259" key="2">
    <source>
        <dbReference type="Pfam" id="PF25906"/>
    </source>
</evidence>
<dbReference type="PANTHER" id="PTHR33744">
    <property type="entry name" value="CARBOHYDRATE DIACID REGULATOR"/>
    <property type="match status" value="1"/>
</dbReference>
<gene>
    <name evidence="3" type="ORF">ACFQGD_27020</name>
</gene>
<dbReference type="InterPro" id="IPR051448">
    <property type="entry name" value="CdaR-like_regulators"/>
</dbReference>
<dbReference type="InterPro" id="IPR058663">
    <property type="entry name" value="PucR-like_N"/>
</dbReference>
<dbReference type="RefSeq" id="WP_345393651.1">
    <property type="nucleotide sequence ID" value="NZ_BAABLA010000020.1"/>
</dbReference>
<dbReference type="EMBL" id="JBHSXX010000001">
    <property type="protein sequence ID" value="MFC6870787.1"/>
    <property type="molecule type" value="Genomic_DNA"/>
</dbReference>
<proteinExistence type="predicted"/>
<dbReference type="InterPro" id="IPR042070">
    <property type="entry name" value="PucR_C-HTH_sf"/>
</dbReference>
<keyword evidence="4" id="KW-1185">Reference proteome</keyword>
<evidence type="ECO:0000259" key="1">
    <source>
        <dbReference type="Pfam" id="PF13556"/>
    </source>
</evidence>
<dbReference type="InterPro" id="IPR025736">
    <property type="entry name" value="PucR_C-HTH_dom"/>
</dbReference>
<dbReference type="Proteomes" id="UP001596337">
    <property type="component" value="Unassembled WGS sequence"/>
</dbReference>
<reference evidence="4" key="1">
    <citation type="journal article" date="2019" name="Int. J. Syst. Evol. Microbiol.">
        <title>The Global Catalogue of Microorganisms (GCM) 10K type strain sequencing project: providing services to taxonomists for standard genome sequencing and annotation.</title>
        <authorList>
            <consortium name="The Broad Institute Genomics Platform"/>
            <consortium name="The Broad Institute Genome Sequencing Center for Infectious Disease"/>
            <person name="Wu L."/>
            <person name="Ma J."/>
        </authorList>
    </citation>
    <scope>NUCLEOTIDE SEQUENCE [LARGE SCALE GENOMIC DNA]</scope>
    <source>
        <strain evidence="4">KCTC 32255</strain>
    </source>
</reference>
<dbReference type="Pfam" id="PF13556">
    <property type="entry name" value="HTH_30"/>
    <property type="match status" value="1"/>
</dbReference>
<evidence type="ECO:0000313" key="4">
    <source>
        <dbReference type="Proteomes" id="UP001596337"/>
    </source>
</evidence>
<dbReference type="Pfam" id="PF25906">
    <property type="entry name" value="PucR-like_N"/>
    <property type="match status" value="1"/>
</dbReference>
<dbReference type="Gene3D" id="1.10.10.2840">
    <property type="entry name" value="PucR C-terminal helix-turn-helix domain"/>
    <property type="match status" value="1"/>
</dbReference>
<organism evidence="3 4">
    <name type="scientific">Haloechinothrix salitolerans</name>
    <dbReference type="NCBI Taxonomy" id="926830"/>
    <lineage>
        <taxon>Bacteria</taxon>
        <taxon>Bacillati</taxon>
        <taxon>Actinomycetota</taxon>
        <taxon>Actinomycetes</taxon>
        <taxon>Pseudonocardiales</taxon>
        <taxon>Pseudonocardiaceae</taxon>
        <taxon>Haloechinothrix</taxon>
    </lineage>
</organism>
<feature type="domain" description="PucR-like N-terminal" evidence="2">
    <location>
        <begin position="7"/>
        <end position="168"/>
    </location>
</feature>
<evidence type="ECO:0000313" key="3">
    <source>
        <dbReference type="EMBL" id="MFC6870787.1"/>
    </source>
</evidence>